<name>A0ABU3GZL2_9SPHI</name>
<proteinExistence type="predicted"/>
<reference evidence="3" key="1">
    <citation type="submission" date="2023-07" db="EMBL/GenBank/DDBJ databases">
        <title>Functional and genomic diversity of the sorghum phyllosphere microbiome.</title>
        <authorList>
            <person name="Shade A."/>
        </authorList>
    </citation>
    <scope>NUCLEOTIDE SEQUENCE [LARGE SCALE GENOMIC DNA]</scope>
    <source>
        <strain evidence="3">SORGH_AS_0422</strain>
    </source>
</reference>
<dbReference type="InterPro" id="IPR007024">
    <property type="entry name" value="BLUF_domain"/>
</dbReference>
<dbReference type="Pfam" id="PF04940">
    <property type="entry name" value="BLUF"/>
    <property type="match status" value="1"/>
</dbReference>
<evidence type="ECO:0000313" key="3">
    <source>
        <dbReference type="Proteomes" id="UP001258315"/>
    </source>
</evidence>
<dbReference type="SUPFAM" id="SSF54975">
    <property type="entry name" value="Acylphosphatase/BLUF domain-like"/>
    <property type="match status" value="1"/>
</dbReference>
<keyword evidence="3" id="KW-1185">Reference proteome</keyword>
<sequence>MKYLVYISTASHLLNEDELLEILQTSRKNNEENNLTGMLLYGEGVFIQVLEGEEDALAKTYHSIERDDRHRSILKMTEGTITERNFPDWRMGFKSTNADDLATFDTYINPRTPGFLGHEKSNAVIGMLKTFANNNRMSV</sequence>
<dbReference type="RefSeq" id="WP_311953459.1">
    <property type="nucleotide sequence ID" value="NZ_JAVLVU010000001.1"/>
</dbReference>
<feature type="domain" description="BLUF" evidence="1">
    <location>
        <begin position="1"/>
        <end position="92"/>
    </location>
</feature>
<organism evidence="2 3">
    <name type="scientific">Mucilaginibacter terrae</name>
    <dbReference type="NCBI Taxonomy" id="1955052"/>
    <lineage>
        <taxon>Bacteria</taxon>
        <taxon>Pseudomonadati</taxon>
        <taxon>Bacteroidota</taxon>
        <taxon>Sphingobacteriia</taxon>
        <taxon>Sphingobacteriales</taxon>
        <taxon>Sphingobacteriaceae</taxon>
        <taxon>Mucilaginibacter</taxon>
    </lineage>
</organism>
<dbReference type="InterPro" id="IPR036046">
    <property type="entry name" value="Acylphosphatase-like_dom_sf"/>
</dbReference>
<protein>
    <recommendedName>
        <fullName evidence="1">BLUF domain-containing protein</fullName>
    </recommendedName>
</protein>
<evidence type="ECO:0000259" key="1">
    <source>
        <dbReference type="PROSITE" id="PS50925"/>
    </source>
</evidence>
<gene>
    <name evidence="2" type="ORF">QE417_004276</name>
</gene>
<dbReference type="Gene3D" id="3.30.70.100">
    <property type="match status" value="1"/>
</dbReference>
<evidence type="ECO:0000313" key="2">
    <source>
        <dbReference type="EMBL" id="MDT3405204.1"/>
    </source>
</evidence>
<accession>A0ABU3GZL2</accession>
<dbReference type="SMART" id="SM01034">
    <property type="entry name" value="BLUF"/>
    <property type="match status" value="1"/>
</dbReference>
<comment type="caution">
    <text evidence="2">The sequence shown here is derived from an EMBL/GenBank/DDBJ whole genome shotgun (WGS) entry which is preliminary data.</text>
</comment>
<dbReference type="PROSITE" id="PS50925">
    <property type="entry name" value="BLUF"/>
    <property type="match status" value="1"/>
</dbReference>
<dbReference type="Proteomes" id="UP001258315">
    <property type="component" value="Unassembled WGS sequence"/>
</dbReference>
<dbReference type="EMBL" id="JAVLVU010000001">
    <property type="protein sequence ID" value="MDT3405204.1"/>
    <property type="molecule type" value="Genomic_DNA"/>
</dbReference>